<feature type="domain" description="Tim44-like" evidence="2">
    <location>
        <begin position="158"/>
        <end position="289"/>
    </location>
</feature>
<feature type="transmembrane region" description="Helical" evidence="1">
    <location>
        <begin position="28"/>
        <end position="46"/>
    </location>
</feature>
<keyword evidence="1" id="KW-0812">Transmembrane</keyword>
<dbReference type="PATRIC" id="fig|1796491.3.peg.650"/>
<dbReference type="InterPro" id="IPR007379">
    <property type="entry name" value="Tim44-like_dom"/>
</dbReference>
<dbReference type="Gene3D" id="3.10.450.240">
    <property type="match status" value="1"/>
</dbReference>
<proteinExistence type="predicted"/>
<dbReference type="PANTHER" id="PTHR41542:SF1">
    <property type="entry name" value="BLL5807 PROTEIN"/>
    <property type="match status" value="1"/>
</dbReference>
<keyword evidence="1" id="KW-1133">Transmembrane helix</keyword>
<evidence type="ECO:0000259" key="2">
    <source>
        <dbReference type="SMART" id="SM00978"/>
    </source>
</evidence>
<reference evidence="3 4" key="2">
    <citation type="submission" date="2016-03" db="EMBL/GenBank/DDBJ databases">
        <title>New uncultured bacterium of the family Gallionellaceae from acid mine drainage: description and reconstruction of genome based on metagenomic analysis of microbial community.</title>
        <authorList>
            <person name="Kadnikov V."/>
            <person name="Ivasenko D."/>
            <person name="Beletsky A."/>
            <person name="Mardanov A."/>
            <person name="Danilova E."/>
            <person name="Pimenov N."/>
            <person name="Karnachuk O."/>
            <person name="Ravin N."/>
        </authorList>
    </citation>
    <scope>NUCLEOTIDE SEQUENCE [LARGE SCALE GENOMIC DNA]</scope>
    <source>
        <strain evidence="3">ShG14-8</strain>
    </source>
</reference>
<accession>A0A139BWC2</accession>
<evidence type="ECO:0000313" key="4">
    <source>
        <dbReference type="Proteomes" id="UP000070578"/>
    </source>
</evidence>
<dbReference type="SMART" id="SM00978">
    <property type="entry name" value="Tim44"/>
    <property type="match status" value="1"/>
</dbReference>
<sequence>MGLAAGDILGQVLFNPDLIRIEVCMKSFLMSLMIALTCLSLFAATAEAKRFGGGGSFGKQRTMAPQQAPAAAPAPAPAPGGNRWLGPLAGLALGAGLGAMFAGGGMGAAMGGILMAVLAGVAVMFLISLFRQKRQAVQYAGTGAPYHQPQQAQQPLYGSGVTPATNNIPADFPVETFLRSAKTSFIRLQAANDRKDLNDIREYTTPEMFAEISMQLQERDNAPQKTDVIAIKADLLQVIDEGDLAVASVRFTCQLSENNGAPENVDEIWHVQKSLHDEKSVWLLAGIQQITLH</sequence>
<evidence type="ECO:0000256" key="1">
    <source>
        <dbReference type="SAM" id="Phobius"/>
    </source>
</evidence>
<protein>
    <submittedName>
        <fullName evidence="3">Import inner membrane translocase subunit Tim44</fullName>
    </submittedName>
</protein>
<dbReference type="Proteomes" id="UP000070578">
    <property type="component" value="Unassembled WGS sequence"/>
</dbReference>
<keyword evidence="1" id="KW-0472">Membrane</keyword>
<organism evidence="3 4">
    <name type="scientific">Candidatus Gallionella acididurans</name>
    <dbReference type="NCBI Taxonomy" id="1796491"/>
    <lineage>
        <taxon>Bacteria</taxon>
        <taxon>Pseudomonadati</taxon>
        <taxon>Pseudomonadota</taxon>
        <taxon>Betaproteobacteria</taxon>
        <taxon>Nitrosomonadales</taxon>
        <taxon>Gallionellaceae</taxon>
        <taxon>Gallionella</taxon>
    </lineage>
</organism>
<dbReference type="PANTHER" id="PTHR41542">
    <property type="entry name" value="BLL5807 PROTEIN"/>
    <property type="match status" value="1"/>
</dbReference>
<gene>
    <name evidence="3" type="ORF">AWT59_0599</name>
</gene>
<dbReference type="EMBL" id="LSLI01000008">
    <property type="protein sequence ID" value="KXS33296.1"/>
    <property type="molecule type" value="Genomic_DNA"/>
</dbReference>
<name>A0A139BWC2_9PROT</name>
<dbReference type="AlphaFoldDB" id="A0A139BWC2"/>
<reference evidence="3 4" key="1">
    <citation type="submission" date="2016-02" db="EMBL/GenBank/DDBJ databases">
        <authorList>
            <person name="Wen L."/>
            <person name="He K."/>
            <person name="Yang H."/>
        </authorList>
    </citation>
    <scope>NUCLEOTIDE SEQUENCE [LARGE SCALE GENOMIC DNA]</scope>
    <source>
        <strain evidence="3">ShG14-8</strain>
    </source>
</reference>
<dbReference type="InterPro" id="IPR032710">
    <property type="entry name" value="NTF2-like_dom_sf"/>
</dbReference>
<dbReference type="Pfam" id="PF04280">
    <property type="entry name" value="Tim44"/>
    <property type="match status" value="1"/>
</dbReference>
<evidence type="ECO:0000313" key="3">
    <source>
        <dbReference type="EMBL" id="KXS33296.1"/>
    </source>
</evidence>
<dbReference type="SUPFAM" id="SSF54427">
    <property type="entry name" value="NTF2-like"/>
    <property type="match status" value="1"/>
</dbReference>
<feature type="transmembrane region" description="Helical" evidence="1">
    <location>
        <begin position="108"/>
        <end position="130"/>
    </location>
</feature>
<comment type="caution">
    <text evidence="3">The sequence shown here is derived from an EMBL/GenBank/DDBJ whole genome shotgun (WGS) entry which is preliminary data.</text>
</comment>